<accession>A0A3B6FIH7</accession>
<evidence type="ECO:0000256" key="5">
    <source>
        <dbReference type="ARBA" id="ARBA00022884"/>
    </source>
</evidence>
<reference evidence="14" key="1">
    <citation type="submission" date="2018-08" db="EMBL/GenBank/DDBJ databases">
        <authorList>
            <person name="Rossello M."/>
        </authorList>
    </citation>
    <scope>NUCLEOTIDE SEQUENCE [LARGE SCALE GENOMIC DNA]</scope>
    <source>
        <strain evidence="14">cv. Chinese Spring</strain>
    </source>
</reference>
<feature type="domain" description="RDRP core" evidence="10">
    <location>
        <begin position="316"/>
        <end position="944"/>
    </location>
</feature>
<evidence type="ECO:0000256" key="2">
    <source>
        <dbReference type="ARBA" id="ARBA00022484"/>
    </source>
</evidence>
<evidence type="ECO:0000256" key="3">
    <source>
        <dbReference type="ARBA" id="ARBA00022679"/>
    </source>
</evidence>
<feature type="domain" description="RDRP helical" evidence="12">
    <location>
        <begin position="225"/>
        <end position="294"/>
    </location>
</feature>
<dbReference type="InterPro" id="IPR007855">
    <property type="entry name" value="RDRP"/>
</dbReference>
<dbReference type="GO" id="GO:0003723">
    <property type="term" value="F:RNA binding"/>
    <property type="evidence" value="ECO:0007669"/>
    <property type="project" value="UniProtKB-KW"/>
</dbReference>
<comment type="similarity">
    <text evidence="1 9">Belongs to the RdRP family.</text>
</comment>
<dbReference type="SMR" id="A0A3B6FIH7"/>
<keyword evidence="6 9" id="KW-0943">RNA-mediated gene silencing</keyword>
<organism evidence="14">
    <name type="scientific">Triticum aestivum</name>
    <name type="common">Wheat</name>
    <dbReference type="NCBI Taxonomy" id="4565"/>
    <lineage>
        <taxon>Eukaryota</taxon>
        <taxon>Viridiplantae</taxon>
        <taxon>Streptophyta</taxon>
        <taxon>Embryophyta</taxon>
        <taxon>Tracheophyta</taxon>
        <taxon>Spermatophyta</taxon>
        <taxon>Magnoliopsida</taxon>
        <taxon>Liliopsida</taxon>
        <taxon>Poales</taxon>
        <taxon>Poaceae</taxon>
        <taxon>BOP clade</taxon>
        <taxon>Pooideae</taxon>
        <taxon>Triticodae</taxon>
        <taxon>Triticeae</taxon>
        <taxon>Triticinae</taxon>
        <taxon>Triticum</taxon>
    </lineage>
</organism>
<evidence type="ECO:0000313" key="15">
    <source>
        <dbReference type="Proteomes" id="UP000019116"/>
    </source>
</evidence>
<evidence type="ECO:0000256" key="7">
    <source>
        <dbReference type="ARBA" id="ARBA00048744"/>
    </source>
</evidence>
<dbReference type="EC" id="2.7.7.48" evidence="9"/>
<dbReference type="GO" id="GO:0003968">
    <property type="term" value="F:RNA-directed RNA polymerase activity"/>
    <property type="evidence" value="ECO:0000318"/>
    <property type="project" value="GO_Central"/>
</dbReference>
<keyword evidence="4 9" id="KW-0548">Nucleotidyltransferase</keyword>
<dbReference type="PANTHER" id="PTHR23079">
    <property type="entry name" value="RNA-DEPENDENT RNA POLYMERASE"/>
    <property type="match status" value="1"/>
</dbReference>
<dbReference type="Pfam" id="PF26249">
    <property type="entry name" value="4HB_RdRP3_N"/>
    <property type="match status" value="1"/>
</dbReference>
<dbReference type="Pfam" id="PF05183">
    <property type="entry name" value="RdRP"/>
    <property type="match status" value="1"/>
</dbReference>
<dbReference type="STRING" id="4565.A0A3B6FIH7"/>
<evidence type="ECO:0000259" key="10">
    <source>
        <dbReference type="Pfam" id="PF05183"/>
    </source>
</evidence>
<keyword evidence="3 9" id="KW-0808">Transferase</keyword>
<evidence type="ECO:0000256" key="4">
    <source>
        <dbReference type="ARBA" id="ARBA00022695"/>
    </source>
</evidence>
<evidence type="ECO:0000256" key="6">
    <source>
        <dbReference type="ARBA" id="ARBA00023158"/>
    </source>
</evidence>
<protein>
    <recommendedName>
        <fullName evidence="9">RNA-dependent RNA polymerase</fullName>
        <ecNumber evidence="9">2.7.7.48</ecNumber>
    </recommendedName>
</protein>
<proteinExistence type="inferred from homology"/>
<dbReference type="GO" id="GO:0030422">
    <property type="term" value="P:siRNA processing"/>
    <property type="evidence" value="ECO:0000318"/>
    <property type="project" value="GO_Central"/>
</dbReference>
<dbReference type="Pfam" id="PF26253">
    <property type="entry name" value="RdRP_head"/>
    <property type="match status" value="1"/>
</dbReference>
<sequence length="1103" mass="123576">MSALGSTEMRACQLPAAVELELAQLERRHDQRADPLAQRRLAELGEAAAVRVLQRIGRSRQPVQNLSAYIQWVMKHDSEERAAAGGSVPSQRGGDAVLGTVNHHIHISLDLPIHATINAGSPARSTHYSLQLPGSPGHGPVSGLQHQVGTESLVRHAIASPTTTVSSPSPVRNIVKSLHQLALGGLPRTVGAELATPPTPVHMMPADPLVNANTSKATANLHMTMMALGELEFDKVFLIYVYLGRNKTEDVCELREDYIRSLPSLSMKDSEPEIWHRFGHKFVAESDRRKNLDWGDSSKARVYHCCLEIADGSVVTIFKGPYLETSRNKLQKVVGDDNILVVKFSDIPGQRNFGNDVGAYYSVYHKVAEDGISLGLRRYRYLIHKDGGKEGKLKEGTEKFSSGVKCYFLRTESGWNRDDAYILSNKTIDEARKLFMHVHTVPTLAKYLARFALVLSKATTLLDANDLSKVNVIIIEDIPCKDRNGNIVLSHGEPLIHTDGTGLISEDIANKCPTSVVKGNFSRTPDLQVLSSDPGLEGRGLSSEPLLLQIRMFYNGLAVKGTLLVDRRLLPGTIKIRQSMIKTASDPNLRDEQSFNSLEIVSTSKYPKRAFTSRFLIALLHYGGVPADYFLELVRKALKDVEKACHKASYSLEVAYNHANLDDSMSARMILSGIQPEDDAYLQYQLAFMTREEREGIKLGRIPIEESYYLMGTSDPTGTLKPNEVCVIHENGQISGDVLVYTNPGLHFGDIHVLTATPIPNLEKEIVGFSKYVIIFPISGPRSLADEMANSDFDGDMYFVSRNPQLLEHFRPSEAWVPRNPPKKVEQKNPQHYDGPQLESLLFKEFLKSRFVPSYTIGTAADCWLVYMDQLLAGQVQENKRGMEIKDKTLDLVDIYYESLDAPKTGIKVDVPDALRVKKYPHYMEKGDDRSYHSTSVLGQIYDEAKALSEQSKDIPPINISPLACFTEVAVGVTKERKEEWKRLYDEYRGESTALCDKKYNKKYSKEERDAGFTKLYQKYRRMLYDAEEFDDSLRNYNEVFGEACAIYQIVYEYARRQNKATLCGFAWKVAGRALCHLHAIKRGGETVLCSQSVLRDAFKKNR</sequence>
<evidence type="ECO:0000256" key="8">
    <source>
        <dbReference type="ARBA" id="ARBA00093763"/>
    </source>
</evidence>
<dbReference type="EnsemblPlants" id="TraesCS3B02G160700.1">
    <property type="protein sequence ID" value="TraesCS3B02G160700.1"/>
    <property type="gene ID" value="TraesCS3B02G160700"/>
</dbReference>
<evidence type="ECO:0000313" key="14">
    <source>
        <dbReference type="EnsemblPlants" id="TraesCS3B02G160700.1"/>
    </source>
</evidence>
<evidence type="ECO:0000259" key="13">
    <source>
        <dbReference type="Pfam" id="PF26253"/>
    </source>
</evidence>
<keyword evidence="15" id="KW-1185">Reference proteome</keyword>
<dbReference type="InterPro" id="IPR058751">
    <property type="entry name" value="RDRP_helical"/>
</dbReference>
<dbReference type="GO" id="GO:0031380">
    <property type="term" value="C:nuclear RNA-directed RNA polymerase complex"/>
    <property type="evidence" value="ECO:0000318"/>
    <property type="project" value="GO_Central"/>
</dbReference>
<feature type="domain" description="RDRP C-terminal head" evidence="13">
    <location>
        <begin position="996"/>
        <end position="1094"/>
    </location>
</feature>
<dbReference type="OMA" id="YISPRRC"/>
<comment type="function">
    <text evidence="8 9">Probably involved in the RNA silencing pathway and required for the generation of small interfering RNAs (siRNAs).</text>
</comment>
<feature type="domain" description="RDRP3-5 N-terminal" evidence="11">
    <location>
        <begin position="14"/>
        <end position="78"/>
    </location>
</feature>
<keyword evidence="5 9" id="KW-0694">RNA-binding</keyword>
<reference evidence="14" key="2">
    <citation type="submission" date="2018-10" db="UniProtKB">
        <authorList>
            <consortium name="EnsemblPlants"/>
        </authorList>
    </citation>
    <scope>IDENTIFICATION</scope>
</reference>
<keyword evidence="2 9" id="KW-0696">RNA-directed RNA polymerase</keyword>
<dbReference type="OrthoDB" id="6513042at2759"/>
<evidence type="ECO:0000256" key="9">
    <source>
        <dbReference type="RuleBase" id="RU363098"/>
    </source>
</evidence>
<comment type="catalytic activity">
    <reaction evidence="7 9">
        <text>RNA(n) + a ribonucleoside 5'-triphosphate = RNA(n+1) + diphosphate</text>
        <dbReference type="Rhea" id="RHEA:21248"/>
        <dbReference type="Rhea" id="RHEA-COMP:14527"/>
        <dbReference type="Rhea" id="RHEA-COMP:17342"/>
        <dbReference type="ChEBI" id="CHEBI:33019"/>
        <dbReference type="ChEBI" id="CHEBI:61557"/>
        <dbReference type="ChEBI" id="CHEBI:140395"/>
        <dbReference type="EC" id="2.7.7.48"/>
    </reaction>
</comment>
<dbReference type="AlphaFoldDB" id="A0A3B6FIH7"/>
<dbReference type="PaxDb" id="4565-Traes_3B_9CE9EAF60.1"/>
<dbReference type="PANTHER" id="PTHR23079:SF37">
    <property type="entry name" value="RNA-DEPENDENT RNA POLYMERASE"/>
    <property type="match status" value="1"/>
</dbReference>
<evidence type="ECO:0000256" key="1">
    <source>
        <dbReference type="ARBA" id="ARBA00005762"/>
    </source>
</evidence>
<dbReference type="InterPro" id="IPR057596">
    <property type="entry name" value="RDRP_core"/>
</dbReference>
<dbReference type="Pfam" id="PF26252">
    <property type="entry name" value="RdRP_helical"/>
    <property type="match status" value="1"/>
</dbReference>
<evidence type="ECO:0000259" key="12">
    <source>
        <dbReference type="Pfam" id="PF26252"/>
    </source>
</evidence>
<name>A0A3B6FIH7_WHEAT</name>
<dbReference type="Proteomes" id="UP000019116">
    <property type="component" value="Chromosome 3B"/>
</dbReference>
<dbReference type="Gramene" id="TraesCS3B03G0383800.1">
    <property type="protein sequence ID" value="TraesCS3B03G0383800.1.CDS"/>
    <property type="gene ID" value="TraesCS3B03G0383800"/>
</dbReference>
<evidence type="ECO:0000259" key="11">
    <source>
        <dbReference type="Pfam" id="PF26249"/>
    </source>
</evidence>
<dbReference type="Gramene" id="TraesCS3B02G160700.1">
    <property type="protein sequence ID" value="TraesCS3B02G160700.1"/>
    <property type="gene ID" value="TraesCS3B02G160700"/>
</dbReference>
<dbReference type="InterPro" id="IPR058697">
    <property type="entry name" value="RDRP3-5_N"/>
</dbReference>
<dbReference type="InterPro" id="IPR058752">
    <property type="entry name" value="RDRP_C_head"/>
</dbReference>